<gene>
    <name evidence="1" type="ORF">GGQ86_005412</name>
</gene>
<evidence type="ECO:0000313" key="1">
    <source>
        <dbReference type="EMBL" id="MDR6336908.1"/>
    </source>
</evidence>
<proteinExistence type="predicted"/>
<dbReference type="EMBL" id="JAVDPY010000021">
    <property type="protein sequence ID" value="MDR6336908.1"/>
    <property type="molecule type" value="Genomic_DNA"/>
</dbReference>
<evidence type="ECO:0008006" key="3">
    <source>
        <dbReference type="Google" id="ProtNLM"/>
    </source>
</evidence>
<dbReference type="InterPro" id="IPR006881">
    <property type="entry name" value="RepA_C"/>
</dbReference>
<sequence>MRHPDEHLIRDEDLRAKLEDARGKFLFEQQVGILVTTQRRRDDERQAEEAKAQALAVMPRERRRRAIIREVIENTQPTPADLRHIHSVIAVCGMPYDRPPPEVRRFEKQQGNMSLLIQAGELTGKDQQWVQQPLPFGPKARLIMIYLCSEAIRQKNPTIEIADSLSGFIRDMGFPVTGGKKGTLQAFKEQLNALAACDMKIGVWDGAGQTARTRRITPFDSIDVWLPPNINPDQKMFWPDTVTFNDAFYKSLDRHALPVSAHVIRTFAGSARKLDLYTWMGYRLHNIDATLRVSWKALAEQFGGSFARPRAFRAQFAQDLAHLKEVLPKIPVKVTEDGLVMEPADPHVLALPAPRAARKS</sequence>
<dbReference type="Proteomes" id="UP001245370">
    <property type="component" value="Unassembled WGS sequence"/>
</dbReference>
<reference evidence="1 2" key="1">
    <citation type="submission" date="2023-07" db="EMBL/GenBank/DDBJ databases">
        <title>Genomic Encyclopedia of Type Strains, Phase IV (KMG-IV): sequencing the most valuable type-strain genomes for metagenomic binning, comparative biology and taxonomic classification.</title>
        <authorList>
            <person name="Goeker M."/>
        </authorList>
    </citation>
    <scope>NUCLEOTIDE SEQUENCE [LARGE SCALE GENOMIC DNA]</scope>
    <source>
        <strain evidence="1 2">DSM 338</strain>
    </source>
</reference>
<name>A0ABU1KQS2_XANFL</name>
<accession>A0ABU1KQS2</accession>
<keyword evidence="2" id="KW-1185">Reference proteome</keyword>
<evidence type="ECO:0000313" key="2">
    <source>
        <dbReference type="Proteomes" id="UP001245370"/>
    </source>
</evidence>
<protein>
    <recommendedName>
        <fullName evidence="3">Plasmid encoded RepA protein</fullName>
    </recommendedName>
</protein>
<dbReference type="RefSeq" id="WP_309752929.1">
    <property type="nucleotide sequence ID" value="NZ_JAVDPY010000021.1"/>
</dbReference>
<dbReference type="Pfam" id="PF04796">
    <property type="entry name" value="RepA_C"/>
    <property type="match status" value="1"/>
</dbReference>
<comment type="caution">
    <text evidence="1">The sequence shown here is derived from an EMBL/GenBank/DDBJ whole genome shotgun (WGS) entry which is preliminary data.</text>
</comment>
<organism evidence="1 2">
    <name type="scientific">Xanthobacter flavus</name>
    <dbReference type="NCBI Taxonomy" id="281"/>
    <lineage>
        <taxon>Bacteria</taxon>
        <taxon>Pseudomonadati</taxon>
        <taxon>Pseudomonadota</taxon>
        <taxon>Alphaproteobacteria</taxon>
        <taxon>Hyphomicrobiales</taxon>
        <taxon>Xanthobacteraceae</taxon>
        <taxon>Xanthobacter</taxon>
    </lineage>
</organism>